<keyword evidence="2" id="KW-1185">Reference proteome</keyword>
<reference evidence="1 2" key="1">
    <citation type="submission" date="2021-06" db="EMBL/GenBank/DDBJ databases">
        <authorList>
            <person name="Kallberg Y."/>
            <person name="Tangrot J."/>
            <person name="Rosling A."/>
        </authorList>
    </citation>
    <scope>NUCLEOTIDE SEQUENCE [LARGE SCALE GENOMIC DNA]</scope>
    <source>
        <strain evidence="1 2">120-4 pot B 10/14</strain>
    </source>
</reference>
<comment type="caution">
    <text evidence="1">The sequence shown here is derived from an EMBL/GenBank/DDBJ whole genome shotgun (WGS) entry which is preliminary data.</text>
</comment>
<evidence type="ECO:0000313" key="1">
    <source>
        <dbReference type="EMBL" id="CAG8539078.1"/>
    </source>
</evidence>
<proteinExistence type="predicted"/>
<gene>
    <name evidence="1" type="ORF">GMARGA_LOCUS3994</name>
</gene>
<name>A0ABN7UBW0_GIGMA</name>
<evidence type="ECO:0000313" key="2">
    <source>
        <dbReference type="Proteomes" id="UP000789901"/>
    </source>
</evidence>
<dbReference type="Proteomes" id="UP000789901">
    <property type="component" value="Unassembled WGS sequence"/>
</dbReference>
<accession>A0ABN7UBW0</accession>
<protein>
    <submittedName>
        <fullName evidence="1">22036_t:CDS:1</fullName>
    </submittedName>
</protein>
<feature type="non-terminal residue" evidence="1">
    <location>
        <position position="1"/>
    </location>
</feature>
<organism evidence="1 2">
    <name type="scientific">Gigaspora margarita</name>
    <dbReference type="NCBI Taxonomy" id="4874"/>
    <lineage>
        <taxon>Eukaryota</taxon>
        <taxon>Fungi</taxon>
        <taxon>Fungi incertae sedis</taxon>
        <taxon>Mucoromycota</taxon>
        <taxon>Glomeromycotina</taxon>
        <taxon>Glomeromycetes</taxon>
        <taxon>Diversisporales</taxon>
        <taxon>Gigasporaceae</taxon>
        <taxon>Gigaspora</taxon>
    </lineage>
</organism>
<dbReference type="EMBL" id="CAJVQB010001515">
    <property type="protein sequence ID" value="CAG8539078.1"/>
    <property type="molecule type" value="Genomic_DNA"/>
</dbReference>
<sequence>GMQFVKNYQKNNQGGVDSCSDALVIPILPDPKNYYDPVYDFKYYLLKDQQIFSSSFLYLQVNKNAKSKILTNYNGINISAININLII</sequence>